<protein>
    <submittedName>
        <fullName evidence="1">Uncharacterized protein</fullName>
    </submittedName>
</protein>
<accession>A0A0K2UUH4</accession>
<dbReference type="AlphaFoldDB" id="A0A0K2UUH4"/>
<name>A0A0K2UUH4_LEPSM</name>
<dbReference type="EMBL" id="HACA01024557">
    <property type="protein sequence ID" value="CDW41918.1"/>
    <property type="molecule type" value="Transcribed_RNA"/>
</dbReference>
<sequence>MVPEDLVVDVSVEFLVGFEEVGKYLAPIGNHVAEEHDLSWMFGPEGSLNKSSSFSQEAIIVHVQNNAHLSTCAWRESHTLYNLACWTDILIPQ</sequence>
<evidence type="ECO:0000313" key="1">
    <source>
        <dbReference type="EMBL" id="CDW41918.1"/>
    </source>
</evidence>
<organism evidence="1">
    <name type="scientific">Lepeophtheirus salmonis</name>
    <name type="common">Salmon louse</name>
    <name type="synonym">Caligus salmonis</name>
    <dbReference type="NCBI Taxonomy" id="72036"/>
    <lineage>
        <taxon>Eukaryota</taxon>
        <taxon>Metazoa</taxon>
        <taxon>Ecdysozoa</taxon>
        <taxon>Arthropoda</taxon>
        <taxon>Crustacea</taxon>
        <taxon>Multicrustacea</taxon>
        <taxon>Hexanauplia</taxon>
        <taxon>Copepoda</taxon>
        <taxon>Siphonostomatoida</taxon>
        <taxon>Caligidae</taxon>
        <taxon>Lepeophtheirus</taxon>
    </lineage>
</organism>
<proteinExistence type="predicted"/>
<dbReference type="EMBL" id="HACA01024558">
    <property type="protein sequence ID" value="CDW41919.1"/>
    <property type="molecule type" value="Transcribed_RNA"/>
</dbReference>
<reference evidence="1" key="1">
    <citation type="submission" date="2014-05" db="EMBL/GenBank/DDBJ databases">
        <authorList>
            <person name="Chronopoulou M."/>
        </authorList>
    </citation>
    <scope>NUCLEOTIDE SEQUENCE</scope>
    <source>
        <tissue evidence="1">Whole organism</tissue>
    </source>
</reference>